<sequence length="142" mass="15268">MRISLHPSELGQVDVRLSMRDGKMTAHLVVDRAETLEILQSQSRHLEKALADPAARADDRSDAKLELSLRNDRGNDRGHDRGGQFGGFLGGSGGDHPDRSDRAAATAIAGALAPTDLEATSNENKAAPLLWGRRDGHVDVKL</sequence>
<feature type="region of interest" description="Disordered" evidence="1">
    <location>
        <begin position="68"/>
        <end position="103"/>
    </location>
</feature>
<comment type="caution">
    <text evidence="3">The sequence shown here is derived from an EMBL/GenBank/DDBJ whole genome shotgun (WGS) entry which is preliminary data.</text>
</comment>
<dbReference type="InterPro" id="IPR038610">
    <property type="entry name" value="FliK-like_C_sf"/>
</dbReference>
<evidence type="ECO:0000259" key="2">
    <source>
        <dbReference type="Pfam" id="PF02120"/>
    </source>
</evidence>
<name>A0A5A7N6F5_9PROT</name>
<reference evidence="3 4" key="1">
    <citation type="submission" date="2019-09" db="EMBL/GenBank/DDBJ databases">
        <title>NBRP : Genome information of microbial organism related human and environment.</title>
        <authorList>
            <person name="Hattori M."/>
            <person name="Oshima K."/>
            <person name="Inaba H."/>
            <person name="Suda W."/>
            <person name="Sakamoto M."/>
            <person name="Iino T."/>
            <person name="Kitahara M."/>
            <person name="Oshida Y."/>
            <person name="Iida T."/>
            <person name="Kudo T."/>
            <person name="Itoh T."/>
            <person name="Ohkuma M."/>
        </authorList>
    </citation>
    <scope>NUCLEOTIDE SEQUENCE [LARGE SCALE GENOMIC DNA]</scope>
    <source>
        <strain evidence="3 4">Q-1</strain>
    </source>
</reference>
<dbReference type="AlphaFoldDB" id="A0A5A7N6F5"/>
<dbReference type="Proteomes" id="UP000324996">
    <property type="component" value="Unassembled WGS sequence"/>
</dbReference>
<keyword evidence="4" id="KW-1185">Reference proteome</keyword>
<protein>
    <recommendedName>
        <fullName evidence="2">Flagellar hook-length control protein-like C-terminal domain-containing protein</fullName>
    </recommendedName>
</protein>
<organism evidence="3 4">
    <name type="scientific">Iodidimonas nitroreducens</name>
    <dbReference type="NCBI Taxonomy" id="1236968"/>
    <lineage>
        <taxon>Bacteria</taxon>
        <taxon>Pseudomonadati</taxon>
        <taxon>Pseudomonadota</taxon>
        <taxon>Alphaproteobacteria</taxon>
        <taxon>Iodidimonadales</taxon>
        <taxon>Iodidimonadaceae</taxon>
        <taxon>Iodidimonas</taxon>
    </lineage>
</organism>
<dbReference type="Pfam" id="PF02120">
    <property type="entry name" value="Flg_hook"/>
    <property type="match status" value="1"/>
</dbReference>
<proteinExistence type="predicted"/>
<dbReference type="Gene3D" id="3.30.750.140">
    <property type="match status" value="1"/>
</dbReference>
<gene>
    <name evidence="3" type="ORF">JCM17846_09860</name>
</gene>
<evidence type="ECO:0000313" key="4">
    <source>
        <dbReference type="Proteomes" id="UP000324996"/>
    </source>
</evidence>
<dbReference type="InterPro" id="IPR021136">
    <property type="entry name" value="Flagellar_hook_control-like_C"/>
</dbReference>
<accession>A0A5A7N6F5</accession>
<dbReference type="CDD" id="cd17470">
    <property type="entry name" value="T3SS_Flik_C"/>
    <property type="match status" value="1"/>
</dbReference>
<dbReference type="EMBL" id="BKCN01000003">
    <property type="protein sequence ID" value="GER03304.1"/>
    <property type="molecule type" value="Genomic_DNA"/>
</dbReference>
<feature type="domain" description="Flagellar hook-length control protein-like C-terminal" evidence="2">
    <location>
        <begin position="1"/>
        <end position="52"/>
    </location>
</feature>
<feature type="compositionally biased region" description="Gly residues" evidence="1">
    <location>
        <begin position="83"/>
        <end position="94"/>
    </location>
</feature>
<evidence type="ECO:0000256" key="1">
    <source>
        <dbReference type="SAM" id="MobiDB-lite"/>
    </source>
</evidence>
<feature type="compositionally biased region" description="Basic and acidic residues" evidence="1">
    <location>
        <begin position="68"/>
        <end position="82"/>
    </location>
</feature>
<evidence type="ECO:0000313" key="3">
    <source>
        <dbReference type="EMBL" id="GER03304.1"/>
    </source>
</evidence>